<sequence>MKKILLIFASICIYTNCVTATKIDEALYNRDLTRSYNQSKDKTFRALKEFKIAIEKQNKEKGI</sequence>
<evidence type="ECO:0000313" key="1">
    <source>
        <dbReference type="EMBL" id="AOP34084.1"/>
    </source>
</evidence>
<name>A0A1D7UWY1_9LEPT</name>
<gene>
    <name evidence="1" type="ORF">A0128_09660</name>
</gene>
<accession>A0A1D7UWY1</accession>
<protein>
    <submittedName>
        <fullName evidence="1">Uncharacterized protein</fullName>
    </submittedName>
</protein>
<evidence type="ECO:0000313" key="2">
    <source>
        <dbReference type="Proteomes" id="UP000094197"/>
    </source>
</evidence>
<dbReference type="EMBL" id="CP015217">
    <property type="protein sequence ID" value="AOP34084.1"/>
    <property type="molecule type" value="Genomic_DNA"/>
</dbReference>
<organism evidence="1 2">
    <name type="scientific">Leptospira tipperaryensis</name>
    <dbReference type="NCBI Taxonomy" id="2564040"/>
    <lineage>
        <taxon>Bacteria</taxon>
        <taxon>Pseudomonadati</taxon>
        <taxon>Spirochaetota</taxon>
        <taxon>Spirochaetia</taxon>
        <taxon>Leptospirales</taxon>
        <taxon>Leptospiraceae</taxon>
        <taxon>Leptospira</taxon>
    </lineage>
</organism>
<proteinExistence type="predicted"/>
<dbReference type="Proteomes" id="UP000094197">
    <property type="component" value="Chromosome 1"/>
</dbReference>
<reference evidence="1 2" key="1">
    <citation type="submission" date="2016-04" db="EMBL/GenBank/DDBJ databases">
        <title>Complete genome seqeunce of Leptospira alstonii serovar Room22.</title>
        <authorList>
            <person name="Nally J.E."/>
            <person name="Bayles D.O."/>
            <person name="Hurley D."/>
            <person name="Fanning S."/>
            <person name="McMahon B.J."/>
            <person name="Arent Z."/>
        </authorList>
    </citation>
    <scope>NUCLEOTIDE SEQUENCE [LARGE SCALE GENOMIC DNA]</scope>
    <source>
        <strain evidence="1 2">GWTS #1</strain>
    </source>
</reference>
<dbReference type="KEGG" id="laj:A0128_09660"/>
<keyword evidence="2" id="KW-1185">Reference proteome</keyword>
<dbReference type="AlphaFoldDB" id="A0A1D7UWY1"/>